<feature type="repeat" description="PPR" evidence="2">
    <location>
        <begin position="336"/>
        <end position="370"/>
    </location>
</feature>
<dbReference type="Pfam" id="PF13041">
    <property type="entry name" value="PPR_2"/>
    <property type="match status" value="1"/>
</dbReference>
<evidence type="ECO:0000256" key="2">
    <source>
        <dbReference type="PROSITE-ProRule" id="PRU00708"/>
    </source>
</evidence>
<dbReference type="HOGENOM" id="CLU_002706_30_5_1"/>
<feature type="repeat" description="PPR" evidence="2">
    <location>
        <begin position="243"/>
        <end position="277"/>
    </location>
</feature>
<dbReference type="Pfam" id="PF01535">
    <property type="entry name" value="PPR"/>
    <property type="match status" value="10"/>
</dbReference>
<evidence type="ECO:0000313" key="4">
    <source>
        <dbReference type="Proteomes" id="UP000001514"/>
    </source>
</evidence>
<name>D8T7U2_SELML</name>
<sequence length="589" mass="64069">MRSLAEFVYNVDRFGDAFHIERAAYANLLRQCIACKSLREGKRLHAHIVASRQDHDTLLGNLLIQMYSSCGSMDEAHLAFSQIQRSNTFSWNILLGAYVRNGDIVLAREVFDRMPQWGLVSFNSILTAYSRIGSPEQSSVIFHWMPELDEISWNAMIAAFAHSGHSFAAKNNLFERMGERNIVSWNSLITAHAKNAEPELARAVLGKMPQHDIVSSTAAMLGYAYTGDMSSAIALFLAMPQRNLISWNTLVSAYGHTASVEGAEDSFARMPKWSISSWIGLIIGYCQGGRIQSALAVFRDLPAKNTSACNAMLTGLCLNAVMDEALALFLAIPARDVISWSAIVTGFLQSGDARSAMKYFLLMDLDGIKPDEMAFLVAIDSCGAASDLARGRFLHAEIDAAGYDSSSTVANSLVGMYGKCGNLQEARRLFDRGGARRSSALWNTMISCYSQAGFVREALDLLHAMEQDGTIPTAVTYIAALSACSHMGLVELGTHHFTAMSESYGIAPAAEHYACMIDLLSRAGILESAEEFVERMPVAPDGIAWTALLGACKSHGGVDAAERVAERALQKGGQWASSYILLSNLQACS</sequence>
<proteinExistence type="predicted"/>
<evidence type="ECO:0000313" key="3">
    <source>
        <dbReference type="EMBL" id="EFJ07258.1"/>
    </source>
</evidence>
<feature type="repeat" description="PPR" evidence="2">
    <location>
        <begin position="87"/>
        <end position="121"/>
    </location>
</feature>
<dbReference type="PANTHER" id="PTHR47925:SF84">
    <property type="entry name" value="PENTATRICOPEPTIDE REPEAT-CONTAINING PROTEIN"/>
    <property type="match status" value="1"/>
</dbReference>
<protein>
    <recommendedName>
        <fullName evidence="5">Pentacotripeptide-repeat region of PRORP domain-containing protein</fullName>
    </recommendedName>
</protein>
<keyword evidence="1" id="KW-0677">Repeat</keyword>
<keyword evidence="4" id="KW-1185">Reference proteome</keyword>
<reference evidence="3 4" key="1">
    <citation type="journal article" date="2011" name="Science">
        <title>The Selaginella genome identifies genetic changes associated with the evolution of vascular plants.</title>
        <authorList>
            <person name="Banks J.A."/>
            <person name="Nishiyama T."/>
            <person name="Hasebe M."/>
            <person name="Bowman J.L."/>
            <person name="Gribskov M."/>
            <person name="dePamphilis C."/>
            <person name="Albert V.A."/>
            <person name="Aono N."/>
            <person name="Aoyama T."/>
            <person name="Ambrose B.A."/>
            <person name="Ashton N.W."/>
            <person name="Axtell M.J."/>
            <person name="Barker E."/>
            <person name="Barker M.S."/>
            <person name="Bennetzen J.L."/>
            <person name="Bonawitz N.D."/>
            <person name="Chapple C."/>
            <person name="Cheng C."/>
            <person name="Correa L.G."/>
            <person name="Dacre M."/>
            <person name="DeBarry J."/>
            <person name="Dreyer I."/>
            <person name="Elias M."/>
            <person name="Engstrom E.M."/>
            <person name="Estelle M."/>
            <person name="Feng L."/>
            <person name="Finet C."/>
            <person name="Floyd S.K."/>
            <person name="Frommer W.B."/>
            <person name="Fujita T."/>
            <person name="Gramzow L."/>
            <person name="Gutensohn M."/>
            <person name="Harholt J."/>
            <person name="Hattori M."/>
            <person name="Heyl A."/>
            <person name="Hirai T."/>
            <person name="Hiwatashi Y."/>
            <person name="Ishikawa M."/>
            <person name="Iwata M."/>
            <person name="Karol K.G."/>
            <person name="Koehler B."/>
            <person name="Kolukisaoglu U."/>
            <person name="Kubo M."/>
            <person name="Kurata T."/>
            <person name="Lalonde S."/>
            <person name="Li K."/>
            <person name="Li Y."/>
            <person name="Litt A."/>
            <person name="Lyons E."/>
            <person name="Manning G."/>
            <person name="Maruyama T."/>
            <person name="Michael T.P."/>
            <person name="Mikami K."/>
            <person name="Miyazaki S."/>
            <person name="Morinaga S."/>
            <person name="Murata T."/>
            <person name="Mueller-Roeber B."/>
            <person name="Nelson D.R."/>
            <person name="Obara M."/>
            <person name="Oguri Y."/>
            <person name="Olmstead R.G."/>
            <person name="Onodera N."/>
            <person name="Petersen B.L."/>
            <person name="Pils B."/>
            <person name="Prigge M."/>
            <person name="Rensing S.A."/>
            <person name="Riano-Pachon D.M."/>
            <person name="Roberts A.W."/>
            <person name="Sato Y."/>
            <person name="Scheller H.V."/>
            <person name="Schulz B."/>
            <person name="Schulz C."/>
            <person name="Shakirov E.V."/>
            <person name="Shibagaki N."/>
            <person name="Shinohara N."/>
            <person name="Shippen D.E."/>
            <person name="Soerensen I."/>
            <person name="Sotooka R."/>
            <person name="Sugimoto N."/>
            <person name="Sugita M."/>
            <person name="Sumikawa N."/>
            <person name="Tanurdzic M."/>
            <person name="Theissen G."/>
            <person name="Ulvskov P."/>
            <person name="Wakazuki S."/>
            <person name="Weng J.K."/>
            <person name="Willats W.W."/>
            <person name="Wipf D."/>
            <person name="Wolf P.G."/>
            <person name="Yang L."/>
            <person name="Zimmer A.D."/>
            <person name="Zhu Q."/>
            <person name="Mitros T."/>
            <person name="Hellsten U."/>
            <person name="Loque D."/>
            <person name="Otillar R."/>
            <person name="Salamov A."/>
            <person name="Schmutz J."/>
            <person name="Shapiro H."/>
            <person name="Lindquist E."/>
            <person name="Lucas S."/>
            <person name="Rokhsar D."/>
            <person name="Grigoriev I.V."/>
        </authorList>
    </citation>
    <scope>NUCLEOTIDE SEQUENCE [LARGE SCALE GENOMIC DNA]</scope>
</reference>
<dbReference type="KEGG" id="smo:SELMODRAFT_133908"/>
<dbReference type="PROSITE" id="PS51375">
    <property type="entry name" value="PPR"/>
    <property type="match status" value="5"/>
</dbReference>
<feature type="repeat" description="PPR" evidence="2">
    <location>
        <begin position="438"/>
        <end position="472"/>
    </location>
</feature>
<dbReference type="Gramene" id="EFJ07258">
    <property type="protein sequence ID" value="EFJ07258"/>
    <property type="gene ID" value="SELMODRAFT_133908"/>
</dbReference>
<feature type="repeat" description="PPR" evidence="2">
    <location>
        <begin position="181"/>
        <end position="215"/>
    </location>
</feature>
<accession>D8T7U2</accession>
<dbReference type="InParanoid" id="D8T7U2"/>
<dbReference type="NCBIfam" id="TIGR00756">
    <property type="entry name" value="PPR"/>
    <property type="match status" value="4"/>
</dbReference>
<evidence type="ECO:0000256" key="1">
    <source>
        <dbReference type="ARBA" id="ARBA00022737"/>
    </source>
</evidence>
<dbReference type="Gene3D" id="1.25.40.10">
    <property type="entry name" value="Tetratricopeptide repeat domain"/>
    <property type="match status" value="4"/>
</dbReference>
<dbReference type="eggNOG" id="KOG4197">
    <property type="taxonomic scope" value="Eukaryota"/>
</dbReference>
<dbReference type="FunFam" id="1.25.40.10:FF:000090">
    <property type="entry name" value="Pentatricopeptide repeat-containing protein, chloroplastic"/>
    <property type="match status" value="1"/>
</dbReference>
<gene>
    <name evidence="3" type="ORF">SELMODRAFT_133908</name>
</gene>
<dbReference type="PANTHER" id="PTHR47925">
    <property type="entry name" value="OS01G0913400 PROTEIN-RELATED"/>
    <property type="match status" value="1"/>
</dbReference>
<evidence type="ECO:0008006" key="5">
    <source>
        <dbReference type="Google" id="ProtNLM"/>
    </source>
</evidence>
<dbReference type="InterPro" id="IPR011990">
    <property type="entry name" value="TPR-like_helical_dom_sf"/>
</dbReference>
<organism evidence="4">
    <name type="scientific">Selaginella moellendorffii</name>
    <name type="common">Spikemoss</name>
    <dbReference type="NCBI Taxonomy" id="88036"/>
    <lineage>
        <taxon>Eukaryota</taxon>
        <taxon>Viridiplantae</taxon>
        <taxon>Streptophyta</taxon>
        <taxon>Embryophyta</taxon>
        <taxon>Tracheophyta</taxon>
        <taxon>Lycopodiopsida</taxon>
        <taxon>Selaginellales</taxon>
        <taxon>Selaginellaceae</taxon>
        <taxon>Selaginella</taxon>
    </lineage>
</organism>
<dbReference type="AlphaFoldDB" id="D8T7U2"/>
<dbReference type="InterPro" id="IPR002885">
    <property type="entry name" value="PPR_rpt"/>
</dbReference>
<dbReference type="Proteomes" id="UP000001514">
    <property type="component" value="Unassembled WGS sequence"/>
</dbReference>
<dbReference type="EMBL" id="GL377687">
    <property type="protein sequence ID" value="EFJ07258.1"/>
    <property type="molecule type" value="Genomic_DNA"/>
</dbReference>